<reference evidence="3" key="1">
    <citation type="journal article" date="2019" name="Int. J. Syst. Evol. Microbiol.">
        <title>The Global Catalogue of Microorganisms (GCM) 10K type strain sequencing project: providing services to taxonomists for standard genome sequencing and annotation.</title>
        <authorList>
            <consortium name="The Broad Institute Genomics Platform"/>
            <consortium name="The Broad Institute Genome Sequencing Center for Infectious Disease"/>
            <person name="Wu L."/>
            <person name="Ma J."/>
        </authorList>
    </citation>
    <scope>NUCLEOTIDE SEQUENCE [LARGE SCALE GENOMIC DNA]</scope>
    <source>
        <strain evidence="3">NBRC 109341</strain>
    </source>
</reference>
<keyword evidence="3" id="KW-1185">Reference proteome</keyword>
<evidence type="ECO:0000313" key="3">
    <source>
        <dbReference type="Proteomes" id="UP001156903"/>
    </source>
</evidence>
<accession>A0ABQ6C008</accession>
<proteinExistence type="predicted"/>
<evidence type="ECO:0000313" key="2">
    <source>
        <dbReference type="EMBL" id="GLS13576.1"/>
    </source>
</evidence>
<protein>
    <submittedName>
        <fullName evidence="2">Uncharacterized protein</fullName>
    </submittedName>
</protein>
<dbReference type="Proteomes" id="UP001156903">
    <property type="component" value="Unassembled WGS sequence"/>
</dbReference>
<evidence type="ECO:0000256" key="1">
    <source>
        <dbReference type="SAM" id="MobiDB-lite"/>
    </source>
</evidence>
<sequence length="121" mass="12960">MTVPIEADGLTDGLQRHMRDAIDKGGDKGGAVEFDGGQGGCGGFSHDGLSITGFLPCRPPAKRVADRAGWRTGSRNRHPLAGVPHGPPKRVMLRNKKAAFQREARLVAPRFRAAKPVPLSR</sequence>
<dbReference type="EMBL" id="BSPB01000005">
    <property type="protein sequence ID" value="GLS13576.1"/>
    <property type="molecule type" value="Genomic_DNA"/>
</dbReference>
<comment type="caution">
    <text evidence="2">The sequence shown here is derived from an EMBL/GenBank/DDBJ whole genome shotgun (WGS) entry which is preliminary data.</text>
</comment>
<name>A0ABQ6C008_9BURK</name>
<feature type="region of interest" description="Disordered" evidence="1">
    <location>
        <begin position="66"/>
        <end position="90"/>
    </location>
</feature>
<gene>
    <name evidence="2" type="ORF">GCM10007935_10060</name>
</gene>
<organism evidence="2 3">
    <name type="scientific">Hydrogenophaga electricum</name>
    <dbReference type="NCBI Taxonomy" id="1230953"/>
    <lineage>
        <taxon>Bacteria</taxon>
        <taxon>Pseudomonadati</taxon>
        <taxon>Pseudomonadota</taxon>
        <taxon>Betaproteobacteria</taxon>
        <taxon>Burkholderiales</taxon>
        <taxon>Comamonadaceae</taxon>
        <taxon>Hydrogenophaga</taxon>
    </lineage>
</organism>